<evidence type="ECO:0000313" key="3">
    <source>
        <dbReference type="Proteomes" id="UP001464923"/>
    </source>
</evidence>
<dbReference type="RefSeq" id="WP_345642219.1">
    <property type="nucleotide sequence ID" value="NZ_BAABLY010000008.1"/>
</dbReference>
<dbReference type="EMBL" id="JBEDNP010000003">
    <property type="protein sequence ID" value="MEQ3538349.1"/>
    <property type="molecule type" value="Genomic_DNA"/>
</dbReference>
<protein>
    <submittedName>
        <fullName evidence="2">Uncharacterized protein</fullName>
    </submittedName>
</protein>
<evidence type="ECO:0000256" key="1">
    <source>
        <dbReference type="SAM" id="MobiDB-lite"/>
    </source>
</evidence>
<keyword evidence="3" id="KW-1185">Reference proteome</keyword>
<evidence type="ECO:0000313" key="2">
    <source>
        <dbReference type="EMBL" id="MEQ3538349.1"/>
    </source>
</evidence>
<dbReference type="Proteomes" id="UP001464923">
    <property type="component" value="Unassembled WGS sequence"/>
</dbReference>
<sequence length="66" mass="7057">MTAPTRRPADLDETAPAGLTPLEDRIGGPLVAYRPGSPYAALTAEQLQEVRRTGSEPGIQLPACRR</sequence>
<organism evidence="2 3">
    <name type="scientific">Pseudonocardia tropica</name>
    <dbReference type="NCBI Taxonomy" id="681289"/>
    <lineage>
        <taxon>Bacteria</taxon>
        <taxon>Bacillati</taxon>
        <taxon>Actinomycetota</taxon>
        <taxon>Actinomycetes</taxon>
        <taxon>Pseudonocardiales</taxon>
        <taxon>Pseudonocardiaceae</taxon>
        <taxon>Pseudonocardia</taxon>
    </lineage>
</organism>
<gene>
    <name evidence="2" type="ORF">WHI96_05930</name>
</gene>
<accession>A0ABV1JS22</accession>
<proteinExistence type="predicted"/>
<reference evidence="2 3" key="1">
    <citation type="submission" date="2024-03" db="EMBL/GenBank/DDBJ databases">
        <title>Draft genome sequence of Pseudonocardia tropica JCM 19149.</title>
        <authorList>
            <person name="Butdee W."/>
            <person name="Duangmal K."/>
        </authorList>
    </citation>
    <scope>NUCLEOTIDE SEQUENCE [LARGE SCALE GENOMIC DNA]</scope>
    <source>
        <strain evidence="2 3">JCM 19149</strain>
    </source>
</reference>
<feature type="region of interest" description="Disordered" evidence="1">
    <location>
        <begin position="1"/>
        <end position="26"/>
    </location>
</feature>
<name>A0ABV1JS22_9PSEU</name>
<comment type="caution">
    <text evidence="2">The sequence shown here is derived from an EMBL/GenBank/DDBJ whole genome shotgun (WGS) entry which is preliminary data.</text>
</comment>